<dbReference type="RefSeq" id="WP_182670627.1">
    <property type="nucleotide sequence ID" value="NZ_JACHTE010000011.1"/>
</dbReference>
<dbReference type="PRINTS" id="PR00702">
    <property type="entry name" value="ACRIFLAVINRP"/>
</dbReference>
<feature type="transmembrane region" description="Helical" evidence="9">
    <location>
        <begin position="974"/>
        <end position="995"/>
    </location>
</feature>
<evidence type="ECO:0000256" key="9">
    <source>
        <dbReference type="RuleBase" id="RU364070"/>
    </source>
</evidence>
<dbReference type="GO" id="GO:0015562">
    <property type="term" value="F:efflux transmembrane transporter activity"/>
    <property type="evidence" value="ECO:0007669"/>
    <property type="project" value="InterPro"/>
</dbReference>
<dbReference type="GO" id="GO:0042910">
    <property type="term" value="F:xenobiotic transmembrane transporter activity"/>
    <property type="evidence" value="ECO:0007669"/>
    <property type="project" value="TreeGrafter"/>
</dbReference>
<dbReference type="NCBIfam" id="TIGR00915">
    <property type="entry name" value="2A0602"/>
    <property type="match status" value="1"/>
</dbReference>
<feature type="transmembrane region" description="Helical" evidence="9">
    <location>
        <begin position="930"/>
        <end position="953"/>
    </location>
</feature>
<dbReference type="GO" id="GO:0005886">
    <property type="term" value="C:plasma membrane"/>
    <property type="evidence" value="ECO:0007669"/>
    <property type="project" value="UniProtKB-SubCell"/>
</dbReference>
<evidence type="ECO:0000313" key="10">
    <source>
        <dbReference type="EMBL" id="MBB1089641.1"/>
    </source>
</evidence>
<feature type="transmembrane region" description="Helical" evidence="9">
    <location>
        <begin position="904"/>
        <end position="924"/>
    </location>
</feature>
<dbReference type="InterPro" id="IPR001036">
    <property type="entry name" value="Acrflvin-R"/>
</dbReference>
<dbReference type="InterPro" id="IPR004764">
    <property type="entry name" value="MdtF-like"/>
</dbReference>
<evidence type="ECO:0000256" key="2">
    <source>
        <dbReference type="ARBA" id="ARBA00010942"/>
    </source>
</evidence>
<dbReference type="AlphaFoldDB" id="A0A7W3YFT2"/>
<comment type="subcellular location">
    <subcellularLocation>
        <location evidence="1 9">Cell inner membrane</location>
        <topology evidence="1 9">Multi-pass membrane protein</topology>
    </subcellularLocation>
</comment>
<evidence type="ECO:0000256" key="4">
    <source>
        <dbReference type="ARBA" id="ARBA00022475"/>
    </source>
</evidence>
<comment type="caution">
    <text evidence="10">The sequence shown here is derived from an EMBL/GenBank/DDBJ whole genome shotgun (WGS) entry which is preliminary data.</text>
</comment>
<dbReference type="FunFam" id="1.20.1640.10:FF:000001">
    <property type="entry name" value="Efflux pump membrane transporter"/>
    <property type="match status" value="1"/>
</dbReference>
<dbReference type="Gene3D" id="1.20.1640.10">
    <property type="entry name" value="Multidrug efflux transporter AcrB transmembrane domain"/>
    <property type="match status" value="2"/>
</dbReference>
<dbReference type="Gene3D" id="3.30.70.1440">
    <property type="entry name" value="Multidrug efflux transporter AcrB pore domain"/>
    <property type="match status" value="1"/>
</dbReference>
<dbReference type="SUPFAM" id="SSF82866">
    <property type="entry name" value="Multidrug efflux transporter AcrB transmembrane domain"/>
    <property type="match status" value="2"/>
</dbReference>
<feature type="transmembrane region" description="Helical" evidence="9">
    <location>
        <begin position="12"/>
        <end position="32"/>
    </location>
</feature>
<feature type="transmembrane region" description="Helical" evidence="9">
    <location>
        <begin position="342"/>
        <end position="361"/>
    </location>
</feature>
<keyword evidence="8 9" id="KW-0472">Membrane</keyword>
<evidence type="ECO:0000256" key="7">
    <source>
        <dbReference type="ARBA" id="ARBA00022989"/>
    </source>
</evidence>
<dbReference type="PANTHER" id="PTHR32063">
    <property type="match status" value="1"/>
</dbReference>
<keyword evidence="4" id="KW-1003">Cell membrane</keyword>
<dbReference type="Gene3D" id="3.30.2090.10">
    <property type="entry name" value="Multidrug efflux transporter AcrB TolC docking domain, DN and DC subdomains"/>
    <property type="match status" value="2"/>
</dbReference>
<keyword evidence="3 9" id="KW-0813">Transport</keyword>
<keyword evidence="5 9" id="KW-0997">Cell inner membrane</keyword>
<keyword evidence="6 9" id="KW-0812">Transmembrane</keyword>
<feature type="transmembrane region" description="Helical" evidence="9">
    <location>
        <begin position="395"/>
        <end position="418"/>
    </location>
</feature>
<feature type="transmembrane region" description="Helical" evidence="9">
    <location>
        <begin position="549"/>
        <end position="566"/>
    </location>
</feature>
<feature type="transmembrane region" description="Helical" evidence="9">
    <location>
        <begin position="368"/>
        <end position="389"/>
    </location>
</feature>
<evidence type="ECO:0000256" key="6">
    <source>
        <dbReference type="ARBA" id="ARBA00022692"/>
    </source>
</evidence>
<evidence type="ECO:0000256" key="8">
    <source>
        <dbReference type="ARBA" id="ARBA00023136"/>
    </source>
</evidence>
<dbReference type="SUPFAM" id="SSF82693">
    <property type="entry name" value="Multidrug efflux transporter AcrB pore domain, PN1, PN2, PC1 and PC2 subdomains"/>
    <property type="match status" value="3"/>
</dbReference>
<feature type="transmembrane region" description="Helical" evidence="9">
    <location>
        <begin position="1007"/>
        <end position="1033"/>
    </location>
</feature>
<feature type="transmembrane region" description="Helical" evidence="9">
    <location>
        <begin position="471"/>
        <end position="498"/>
    </location>
</feature>
<comment type="similarity">
    <text evidence="2 9">Belongs to the resistance-nodulation-cell division (RND) (TC 2.A.6) family.</text>
</comment>
<dbReference type="Pfam" id="PF00873">
    <property type="entry name" value="ACR_tran"/>
    <property type="match status" value="1"/>
</dbReference>
<keyword evidence="7 9" id="KW-1133">Transmembrane helix</keyword>
<dbReference type="Gene3D" id="3.30.70.1430">
    <property type="entry name" value="Multidrug efflux transporter AcrB pore domain"/>
    <property type="match status" value="2"/>
</dbReference>
<evidence type="ECO:0000256" key="5">
    <source>
        <dbReference type="ARBA" id="ARBA00022519"/>
    </source>
</evidence>
<dbReference type="Gene3D" id="3.30.70.1320">
    <property type="entry name" value="Multidrug efflux transporter AcrB pore domain like"/>
    <property type="match status" value="1"/>
</dbReference>
<feature type="transmembrane region" description="Helical" evidence="9">
    <location>
        <begin position="439"/>
        <end position="459"/>
    </location>
</feature>
<dbReference type="NCBIfam" id="NF000282">
    <property type="entry name" value="RND_permease_1"/>
    <property type="match status" value="1"/>
</dbReference>
<feature type="transmembrane region" description="Helical" evidence="9">
    <location>
        <begin position="877"/>
        <end position="897"/>
    </location>
</feature>
<dbReference type="EMBL" id="JACHTE010000011">
    <property type="protein sequence ID" value="MBB1089641.1"/>
    <property type="molecule type" value="Genomic_DNA"/>
</dbReference>
<dbReference type="Proteomes" id="UP000552587">
    <property type="component" value="Unassembled WGS sequence"/>
</dbReference>
<accession>A0A7W3YFT2</accession>
<sequence length="1057" mass="113292">MDFSRFFIDRPIFAAVLSIIIFAVGLIAIPSLPVSEYPEVVPPSVVVRTVYPGANPKVIAETVATPLEEAINGVEDMMYIKSVAGSDGVLQTTVTFEPGTDADDATVRVQNRVSQALARLPEDVRRQGVTTQKQSPTFLMVVHLTSPDGTYDTLYLRNYARLHVKDALARISGVGDAQVFGGGDYAMRAWLDPDRIAARGLTAGEVLAAMREQNVQVSAGQIGAEPMPDAAFLTLINAQGRLSSVEEFGDIVVKAGDDGEVVRLRDVARLELGAGDYTLRSQLDGQDAVGIGIFQAPGANALDIQETVIATMEELSGQFPEGVAYEAVYDTTIFVRDSIKSVVKTLLEAVLLVVLVVTLFLQTWRASIIPLIAVPVSVVGTFAALQLLGYSINTLTLFGLVLAIGVVVDDAIVVVENVERNIEEGLTPLAAAHQAMKEVSGPIIAIGLVLCAVFVPMAFLSGVTGQFYRQFAVTIAISTVISTVNSLTLSPALAAMLLKPHDAPKDRLTVWIDRLFGWIFRPFNRFFGRSSERYQGAVKRSLGGRGTVFLVYAVLLAATGLMFKLVPPGFIPVQDKLYLMAGVKLPEGASLDRTDAMLRKVADIAMETEGVDHTIAFPGLNALQFTNTPNTGVVFLPLAPFGERTRTAAEINAEINQKVGALQEGFAFSFMPPPILGLGNGSGYSMFIQDRAGLGYGELQNAVNGMQGAISQTPGMGFPITSYQANVPQLDAIVDRTKAKAQGVPLSGLFETLQVYLGSAYVNDFNQFGRTWQVIAQADAPFRDSVDDIANLRTRNVHGEMVPIGSMVEVRESYGPDPVLRYNGYPAADLAGESDPRVLSSAQAMASLEAMAGQVLPPGMAIEWADLSYQQATQGNAALIVFPLAVLLVFLVLAALYESWTLPLAVILIVPMCVLSALLGVWLAGGDNNIFVQVGLVVLIALACKNAILIVEFARELEMQGRTPVEAALEACRLRLRPIIMTSITFTAAVVPLVLGSGAGFEVRNALGVAVFAGMLGVTLFGLFLTPVFYVALRTWALRREARRPAVALPDAENLHA</sequence>
<evidence type="ECO:0000256" key="1">
    <source>
        <dbReference type="ARBA" id="ARBA00004429"/>
    </source>
</evidence>
<dbReference type="GO" id="GO:0009636">
    <property type="term" value="P:response to toxic substance"/>
    <property type="evidence" value="ECO:0007669"/>
    <property type="project" value="UniProtKB-ARBA"/>
</dbReference>
<gene>
    <name evidence="10" type="ORF">H4F99_14240</name>
</gene>
<dbReference type="SUPFAM" id="SSF82714">
    <property type="entry name" value="Multidrug efflux transporter AcrB TolC docking domain, DN and DC subdomains"/>
    <property type="match status" value="2"/>
</dbReference>
<dbReference type="PANTHER" id="PTHR32063:SF11">
    <property type="entry name" value="CATION OR DRUG EFFLUX SYSTEM PROTEIN"/>
    <property type="match status" value="1"/>
</dbReference>
<name>A0A7W3YFT2_9GAMM</name>
<dbReference type="FunFam" id="3.30.70.1430:FF:000001">
    <property type="entry name" value="Efflux pump membrane transporter"/>
    <property type="match status" value="1"/>
</dbReference>
<proteinExistence type="inferred from homology"/>
<organism evidence="10 11">
    <name type="scientific">Marilutibacter penaei</name>
    <dbReference type="NCBI Taxonomy" id="2759900"/>
    <lineage>
        <taxon>Bacteria</taxon>
        <taxon>Pseudomonadati</taxon>
        <taxon>Pseudomonadota</taxon>
        <taxon>Gammaproteobacteria</taxon>
        <taxon>Lysobacterales</taxon>
        <taxon>Lysobacteraceae</taxon>
        <taxon>Marilutibacter</taxon>
    </lineage>
</organism>
<dbReference type="InterPro" id="IPR027463">
    <property type="entry name" value="AcrB_DN_DC_subdom"/>
</dbReference>
<evidence type="ECO:0000256" key="3">
    <source>
        <dbReference type="ARBA" id="ARBA00022448"/>
    </source>
</evidence>
<evidence type="ECO:0000313" key="11">
    <source>
        <dbReference type="Proteomes" id="UP000552587"/>
    </source>
</evidence>
<keyword evidence="11" id="KW-1185">Reference proteome</keyword>
<protein>
    <recommendedName>
        <fullName evidence="9">Efflux pump membrane transporter</fullName>
    </recommendedName>
</protein>
<reference evidence="10 11" key="1">
    <citation type="submission" date="2020-07" db="EMBL/GenBank/DDBJ databases">
        <authorList>
            <person name="Xu S."/>
            <person name="Li A."/>
        </authorList>
    </citation>
    <scope>NUCLEOTIDE SEQUENCE [LARGE SCALE GENOMIC DNA]</scope>
    <source>
        <strain evidence="10 11">SG-8</strain>
    </source>
</reference>